<proteinExistence type="predicted"/>
<evidence type="ECO:0000313" key="1">
    <source>
        <dbReference type="EMBL" id="PRP78070.1"/>
    </source>
</evidence>
<dbReference type="Proteomes" id="UP000241769">
    <property type="component" value="Unassembled WGS sequence"/>
</dbReference>
<gene>
    <name evidence="1" type="ORF">PROFUN_13879</name>
</gene>
<keyword evidence="2" id="KW-1185">Reference proteome</keyword>
<dbReference type="InParanoid" id="A0A2P6N299"/>
<evidence type="ECO:0000313" key="2">
    <source>
        <dbReference type="Proteomes" id="UP000241769"/>
    </source>
</evidence>
<dbReference type="EMBL" id="MDYQ01000241">
    <property type="protein sequence ID" value="PRP78070.1"/>
    <property type="molecule type" value="Genomic_DNA"/>
</dbReference>
<protein>
    <submittedName>
        <fullName evidence="1">Uncharacterized protein</fullName>
    </submittedName>
</protein>
<reference evidence="1 2" key="1">
    <citation type="journal article" date="2018" name="Genome Biol. Evol.">
        <title>Multiple Roots of Fruiting Body Formation in Amoebozoa.</title>
        <authorList>
            <person name="Hillmann F."/>
            <person name="Forbes G."/>
            <person name="Novohradska S."/>
            <person name="Ferling I."/>
            <person name="Riege K."/>
            <person name="Groth M."/>
            <person name="Westermann M."/>
            <person name="Marz M."/>
            <person name="Spaller T."/>
            <person name="Winckler T."/>
            <person name="Schaap P."/>
            <person name="Glockner G."/>
        </authorList>
    </citation>
    <scope>NUCLEOTIDE SEQUENCE [LARGE SCALE GENOMIC DNA]</scope>
    <source>
        <strain evidence="1 2">Jena</strain>
    </source>
</reference>
<name>A0A2P6N299_9EUKA</name>
<organism evidence="1 2">
    <name type="scientific">Planoprotostelium fungivorum</name>
    <dbReference type="NCBI Taxonomy" id="1890364"/>
    <lineage>
        <taxon>Eukaryota</taxon>
        <taxon>Amoebozoa</taxon>
        <taxon>Evosea</taxon>
        <taxon>Variosea</taxon>
        <taxon>Cavosteliida</taxon>
        <taxon>Cavosteliaceae</taxon>
        <taxon>Planoprotostelium</taxon>
    </lineage>
</organism>
<accession>A0A2P6N299</accession>
<sequence length="137" mass="16055">MALLRLSEFTTSDQDFLHDRSSISELPMQRIVSRPTPLKSLTLDQGLVWSQESSLDVHWRLRFDDEAGEVYKTLTQTLQYKDFTERVEKSLKRIEEGRKCLIAFIDYHRDIVSHENRKRSHRTEQCLGLVDCASTIL</sequence>
<comment type="caution">
    <text evidence="1">The sequence shown here is derived from an EMBL/GenBank/DDBJ whole genome shotgun (WGS) entry which is preliminary data.</text>
</comment>
<dbReference type="AlphaFoldDB" id="A0A2P6N299"/>